<proteinExistence type="predicted"/>
<accession>A0ABT7E481</accession>
<comment type="caution">
    <text evidence="1">The sequence shown here is derived from an EMBL/GenBank/DDBJ whole genome shotgun (WGS) entry which is preliminary data.</text>
</comment>
<name>A0ABT7E481_9NEIS</name>
<dbReference type="Pfam" id="PF04402">
    <property type="entry name" value="SIMPL"/>
    <property type="match status" value="1"/>
</dbReference>
<dbReference type="EMBL" id="JARRAF010000108">
    <property type="protein sequence ID" value="MDK2127064.1"/>
    <property type="molecule type" value="Genomic_DNA"/>
</dbReference>
<organism evidence="1 2">
    <name type="scientific">Parachitinimonas caeni</name>
    <dbReference type="NCBI Taxonomy" id="3031301"/>
    <lineage>
        <taxon>Bacteria</taxon>
        <taxon>Pseudomonadati</taxon>
        <taxon>Pseudomonadota</taxon>
        <taxon>Betaproteobacteria</taxon>
        <taxon>Neisseriales</taxon>
        <taxon>Chitinibacteraceae</taxon>
        <taxon>Parachitinimonas</taxon>
    </lineage>
</organism>
<evidence type="ECO:0000313" key="1">
    <source>
        <dbReference type="EMBL" id="MDK2127064.1"/>
    </source>
</evidence>
<dbReference type="RefSeq" id="WP_284103380.1">
    <property type="nucleotide sequence ID" value="NZ_JARRAF010000108.1"/>
</dbReference>
<sequence>MDRFIEVVGTASLVESVVEYRADVTVQVRAAQVETAIKEVGELRAECIRQLRQSGLNGDELSEGGAEVWRPWFWKQKPGKEASHKLLICSHDMNRLMTALGALEPLFENQRHALSVSMRAPRFDVSIDARRAAERAALADAETKAKNIAECVGLKINSVLEVEELGVKTYRSGTYGDEDWMGVYAGGASAAALDAGDAPEHATRSSTVRFRVRFATGA</sequence>
<dbReference type="Gene3D" id="3.30.110.170">
    <property type="entry name" value="Protein of unknown function (DUF541), domain 1"/>
    <property type="match status" value="1"/>
</dbReference>
<dbReference type="InterPro" id="IPR007497">
    <property type="entry name" value="SIMPL/DUF541"/>
</dbReference>
<reference evidence="1" key="1">
    <citation type="submission" date="2023-03" db="EMBL/GenBank/DDBJ databases">
        <title>Chitinimonas shenzhenensis gen. nov., sp. nov., a novel member of family Burkholderiaceae isolated from activated sludge collected in Shen Zhen, China.</title>
        <authorList>
            <person name="Wang X."/>
        </authorList>
    </citation>
    <scope>NUCLEOTIDE SEQUENCE</scope>
    <source>
        <strain evidence="1">DQS-5</strain>
    </source>
</reference>
<evidence type="ECO:0000313" key="2">
    <source>
        <dbReference type="Proteomes" id="UP001172778"/>
    </source>
</evidence>
<protein>
    <submittedName>
        <fullName evidence="1">SIMPL domain-containing protein</fullName>
    </submittedName>
</protein>
<gene>
    <name evidence="1" type="ORF">PZA18_23785</name>
</gene>
<keyword evidence="2" id="KW-1185">Reference proteome</keyword>
<dbReference type="Gene3D" id="3.30.70.2970">
    <property type="entry name" value="Protein of unknown function (DUF541), domain 2"/>
    <property type="match status" value="1"/>
</dbReference>
<dbReference type="Proteomes" id="UP001172778">
    <property type="component" value="Unassembled WGS sequence"/>
</dbReference>